<dbReference type="SUPFAM" id="SSF52540">
    <property type="entry name" value="P-loop containing nucleoside triphosphate hydrolases"/>
    <property type="match status" value="2"/>
</dbReference>
<dbReference type="Proteomes" id="UP000591626">
    <property type="component" value="Unassembled WGS sequence"/>
</dbReference>
<keyword evidence="4" id="KW-0547">Nucleotide-binding</keyword>
<evidence type="ECO:0000259" key="3">
    <source>
        <dbReference type="PROSITE" id="PS51194"/>
    </source>
</evidence>
<dbReference type="InterPro" id="IPR038718">
    <property type="entry name" value="SNF2-like_sf"/>
</dbReference>
<evidence type="ECO:0000313" key="4">
    <source>
        <dbReference type="EMBL" id="NJJ03943.1"/>
    </source>
</evidence>
<dbReference type="PROSITE" id="PS51194">
    <property type="entry name" value="HELICASE_CTER"/>
    <property type="match status" value="1"/>
</dbReference>
<organism evidence="4 5">
    <name type="scientific">Corynebacterium coyleae</name>
    <dbReference type="NCBI Taxonomy" id="53374"/>
    <lineage>
        <taxon>Bacteria</taxon>
        <taxon>Bacillati</taxon>
        <taxon>Actinomycetota</taxon>
        <taxon>Actinomycetes</taxon>
        <taxon>Mycobacteriales</taxon>
        <taxon>Corynebacteriaceae</taxon>
        <taxon>Corynebacterium</taxon>
    </lineage>
</organism>
<proteinExistence type="predicted"/>
<dbReference type="CDD" id="cd18793">
    <property type="entry name" value="SF2_C_SNF"/>
    <property type="match status" value="1"/>
</dbReference>
<keyword evidence="4" id="KW-0067">ATP-binding</keyword>
<keyword evidence="1" id="KW-0378">Hydrolase</keyword>
<dbReference type="Gene3D" id="3.40.50.300">
    <property type="entry name" value="P-loop containing nucleotide triphosphate hydrolases"/>
    <property type="match status" value="1"/>
</dbReference>
<evidence type="ECO:0000313" key="5">
    <source>
        <dbReference type="Proteomes" id="UP000591626"/>
    </source>
</evidence>
<dbReference type="SMART" id="SM00490">
    <property type="entry name" value="HELICc"/>
    <property type="match status" value="1"/>
</dbReference>
<dbReference type="GO" id="GO:0004386">
    <property type="term" value="F:helicase activity"/>
    <property type="evidence" value="ECO:0007669"/>
    <property type="project" value="UniProtKB-KW"/>
</dbReference>
<feature type="domain" description="Helicase C-terminal" evidence="3">
    <location>
        <begin position="460"/>
        <end position="628"/>
    </location>
</feature>
<evidence type="ECO:0000256" key="1">
    <source>
        <dbReference type="ARBA" id="ARBA00022801"/>
    </source>
</evidence>
<evidence type="ECO:0000259" key="2">
    <source>
        <dbReference type="PROSITE" id="PS51192"/>
    </source>
</evidence>
<dbReference type="InterPro" id="IPR001650">
    <property type="entry name" value="Helicase_C-like"/>
</dbReference>
<dbReference type="PANTHER" id="PTHR45766">
    <property type="entry name" value="DNA ANNEALING HELICASE AND ENDONUCLEASE ZRANB3 FAMILY MEMBER"/>
    <property type="match status" value="1"/>
</dbReference>
<dbReference type="GO" id="GO:0005524">
    <property type="term" value="F:ATP binding"/>
    <property type="evidence" value="ECO:0007669"/>
    <property type="project" value="InterPro"/>
</dbReference>
<dbReference type="InterPro" id="IPR000330">
    <property type="entry name" value="SNF2_N"/>
</dbReference>
<keyword evidence="4" id="KW-0347">Helicase</keyword>
<accession>A0AAP6XMB1</accession>
<name>A0AAP6XMB1_9CORY</name>
<feature type="domain" description="Helicase ATP-binding" evidence="2">
    <location>
        <begin position="34"/>
        <end position="171"/>
    </location>
</feature>
<protein>
    <submittedName>
        <fullName evidence="4">DEAD/DEAH box helicase</fullName>
    </submittedName>
</protein>
<dbReference type="Gene3D" id="3.40.50.10810">
    <property type="entry name" value="Tandem AAA-ATPase domain"/>
    <property type="match status" value="2"/>
</dbReference>
<reference evidence="4 5" key="1">
    <citation type="submission" date="2020-03" db="EMBL/GenBank/DDBJ databases">
        <title>Draft genome sequences of bacterial isolates from the female urobiome.</title>
        <authorList>
            <person name="Miller-Ensminger T."/>
            <person name="Wolfe A.J."/>
            <person name="Putonti C."/>
        </authorList>
    </citation>
    <scope>NUCLEOTIDE SEQUENCE [LARGE SCALE GENOMIC DNA]</scope>
    <source>
        <strain evidence="4 5">UMB8490</strain>
    </source>
</reference>
<dbReference type="AlphaFoldDB" id="A0AAP6XMB1"/>
<dbReference type="InterPro" id="IPR027417">
    <property type="entry name" value="P-loop_NTPase"/>
</dbReference>
<dbReference type="Pfam" id="PF00176">
    <property type="entry name" value="SNF2-rel_dom"/>
    <property type="match status" value="1"/>
</dbReference>
<gene>
    <name evidence="4" type="ORF">HC138_06210</name>
</gene>
<dbReference type="EMBL" id="JAAUVV010000009">
    <property type="protein sequence ID" value="NJJ03943.1"/>
    <property type="molecule type" value="Genomic_DNA"/>
</dbReference>
<comment type="caution">
    <text evidence="4">The sequence shown here is derived from an EMBL/GenBank/DDBJ whole genome shotgun (WGS) entry which is preliminary data.</text>
</comment>
<dbReference type="InterPro" id="IPR049730">
    <property type="entry name" value="SNF2/RAD54-like_C"/>
</dbReference>
<dbReference type="SMART" id="SM00487">
    <property type="entry name" value="DEXDc"/>
    <property type="match status" value="1"/>
</dbReference>
<dbReference type="Pfam" id="PF00271">
    <property type="entry name" value="Helicase_C"/>
    <property type="match status" value="1"/>
</dbReference>
<dbReference type="PANTHER" id="PTHR45766:SF6">
    <property type="entry name" value="SWI_SNF-RELATED MATRIX-ASSOCIATED ACTIN-DEPENDENT REGULATOR OF CHROMATIN SUBFAMILY A-LIKE PROTEIN 1"/>
    <property type="match status" value="1"/>
</dbReference>
<sequence>MSRDVRAGLAQYEVSDLIAGTLLEYQTTAVKTLARRIMQRRGTMLGDVVGLGKTLTAIAVALMLRDNHGFQPLVICPKNLQSMWESHLKAYDLPGRVVPYSMVHSVLPTLPRYRFVIVDESHTLRNEGTRTYNAVQTYLHENESHVLLLTATPYNLKYGDVANQLALFLDEDEDLGLTPEFALQRNPNLYENLEMAHSTLAAFRKSEEPEDWKRLMGEHLVRRTRSFVLNTYAKEDDAGRKYLEFKNPDGSVSSRFTFPKRKAVPVNHVFDDDDAAAKMADTRTLDALADLKLPRYDLTSYLIPDAPYLATPEDQVFIDDFEASRGQVAGFVRTNFYKRLSSSGHSFVLSLQRHLRRNELFIYALQNDLPLPAGTIDPATLSEDDLDFDALLAEVSPRGLMFTDIADDYDRLTDESPRGIRWVNPSLFDKKLMQDLLADSRVIRDLLTWYGPWEVQDDSKLRALVELANKQHPGEKILVFTEYKDTAKYIAAGLSELGVGSVGVATGESEDATALARRFSPKTNPVSDDQKPVAPADEIRVLVATDVLSEGQNLQQAHIIVNFDLPWAIIKLIQRAGRVDRIGQEADTVLLYTMVHGEVEEQLNLRRRIQQRLAANAAAFGSDEKFFGTDTETKAISDLYDGRIEDVSSAEDVDASSLAFEIWEAATKNDPELRRRIEHTPDLIDATRPGLPGDRDGVLCCATTDSGIDSFAWQSENGANKLLTGHEALAILKCTPDTPALPLREGHDATVKELITGVIAKNLETSGRLRGERRILWNKLGQTLEAHSDPAYAEALDALYKSPLTTIAINQLRAARRRPATTTLDLLDLMANLNEQGILTTTASKSADAIRIVASMGVTNA</sequence>
<dbReference type="GO" id="GO:0016787">
    <property type="term" value="F:hydrolase activity"/>
    <property type="evidence" value="ECO:0007669"/>
    <property type="project" value="UniProtKB-KW"/>
</dbReference>
<dbReference type="PROSITE" id="PS51192">
    <property type="entry name" value="HELICASE_ATP_BIND_1"/>
    <property type="match status" value="1"/>
</dbReference>
<dbReference type="RefSeq" id="WP_167616485.1">
    <property type="nucleotide sequence ID" value="NZ_JAAUVV010000009.1"/>
</dbReference>
<dbReference type="InterPro" id="IPR014001">
    <property type="entry name" value="Helicase_ATP-bd"/>
</dbReference>